<dbReference type="OrthoDB" id="6509636at2759"/>
<dbReference type="InterPro" id="IPR020845">
    <property type="entry name" value="AMP-binding_CS"/>
</dbReference>
<feature type="domain" description="AMP-binding enzyme C-terminal" evidence="2">
    <location>
        <begin position="476"/>
        <end position="556"/>
    </location>
</feature>
<dbReference type="InterPro" id="IPR000873">
    <property type="entry name" value="AMP-dep_synth/lig_dom"/>
</dbReference>
<dbReference type="GeneID" id="37113156"/>
<name>A0A317X8S4_9EURO</name>
<dbReference type="AlphaFoldDB" id="A0A317X8S4"/>
<dbReference type="STRING" id="1450535.A0A317X8S4"/>
<sequence>MVFYPPKWAGQLPPIPDTLPICDFILDERYGRAPIASSPAPFICNVTGKSYPPTEVTKRIDAIARALSHKLDWEPNTGAAEEKVLGIFSVNTINTLPLSWAVHRLSGIVSPANASFSAGELAYQLSDSKATALFTCSSLLDTALQAADKVGIARQRVFLLETPDDPTPLPETASQFQTLEQLITTGRNLPALPALNWQPGQGRRQPAYLCYSSGTSGVPKGVLITHYSTIANILQFKQYDEASGARTPHQPAITSCILPMSHAYGLNYICQYATYRGDSTVVFTGFQLESLLHAIQQYRITDLYLVPPIAIRIVKNRELCQKYDLTSLRGCITGAAPLGEEVEAAMRDQFPGVWIGQGYGLTEATTIVSLAPTRDQITGSVGCAMPNSKWKLLSPSGTEITTYDTPGELLVSGPQITNGYLNNPSATAESFHPDGWYHTGDVGVIRQSPSGNEHLFIIDRIKELIKVKGLQVAPAELEAHLLALEGVVDCAVIPVGHGEKGEVPKAFVVRDGDGDAGDEVMRETIVKHVRDGKARHKWLVGGVEFVEVIPKSPSGKILRRVLREGERRKLRERGAKI</sequence>
<dbReference type="Gene3D" id="3.30.300.30">
    <property type="match status" value="1"/>
</dbReference>
<reference evidence="3 4" key="1">
    <citation type="submission" date="2016-12" db="EMBL/GenBank/DDBJ databases">
        <title>The genomes of Aspergillus section Nigri reveals drivers in fungal speciation.</title>
        <authorList>
            <consortium name="DOE Joint Genome Institute"/>
            <person name="Vesth T.C."/>
            <person name="Nybo J."/>
            <person name="Theobald S."/>
            <person name="Brandl J."/>
            <person name="Frisvad J.C."/>
            <person name="Nielsen K.F."/>
            <person name="Lyhne E.K."/>
            <person name="Kogle M.E."/>
            <person name="Kuo A."/>
            <person name="Riley R."/>
            <person name="Clum A."/>
            <person name="Nolan M."/>
            <person name="Lipzen A."/>
            <person name="Salamov A."/>
            <person name="Henrissat B."/>
            <person name="Wiebenga A."/>
            <person name="De Vries R.P."/>
            <person name="Grigoriev I.V."/>
            <person name="Mortensen U.H."/>
            <person name="Andersen M.R."/>
            <person name="Baker S.E."/>
        </authorList>
    </citation>
    <scope>NUCLEOTIDE SEQUENCE [LARGE SCALE GENOMIC DNA]</scope>
    <source>
        <strain evidence="3 4">CBS 115572</strain>
    </source>
</reference>
<dbReference type="PROSITE" id="PS00455">
    <property type="entry name" value="AMP_BINDING"/>
    <property type="match status" value="1"/>
</dbReference>
<dbReference type="GO" id="GO:0016405">
    <property type="term" value="F:CoA-ligase activity"/>
    <property type="evidence" value="ECO:0007669"/>
    <property type="project" value="TreeGrafter"/>
</dbReference>
<proteinExistence type="predicted"/>
<dbReference type="PANTHER" id="PTHR24096">
    <property type="entry name" value="LONG-CHAIN-FATTY-ACID--COA LIGASE"/>
    <property type="match status" value="1"/>
</dbReference>
<dbReference type="PANTHER" id="PTHR24096:SF422">
    <property type="entry name" value="BCDNA.GH02901"/>
    <property type="match status" value="1"/>
</dbReference>
<dbReference type="InterPro" id="IPR042099">
    <property type="entry name" value="ANL_N_sf"/>
</dbReference>
<dbReference type="RefSeq" id="XP_025470738.1">
    <property type="nucleotide sequence ID" value="XM_025611013.1"/>
</dbReference>
<dbReference type="InterPro" id="IPR045851">
    <property type="entry name" value="AMP-bd_C_sf"/>
</dbReference>
<dbReference type="EMBL" id="MSFK01000005">
    <property type="protein sequence ID" value="PWY93977.1"/>
    <property type="molecule type" value="Genomic_DNA"/>
</dbReference>
<evidence type="ECO:0000313" key="4">
    <source>
        <dbReference type="Proteomes" id="UP000246702"/>
    </source>
</evidence>
<feature type="domain" description="AMP-dependent synthetase/ligase" evidence="1">
    <location>
        <begin position="55"/>
        <end position="421"/>
    </location>
</feature>
<evidence type="ECO:0000313" key="3">
    <source>
        <dbReference type="EMBL" id="PWY93977.1"/>
    </source>
</evidence>
<dbReference type="Proteomes" id="UP000246702">
    <property type="component" value="Unassembled WGS sequence"/>
</dbReference>
<comment type="caution">
    <text evidence="3">The sequence shown here is derived from an EMBL/GenBank/DDBJ whole genome shotgun (WGS) entry which is preliminary data.</text>
</comment>
<protein>
    <submittedName>
        <fullName evidence="3">Acyl-CoA synthetase</fullName>
    </submittedName>
</protein>
<organism evidence="3 4">
    <name type="scientific">Aspergillus sclerotioniger CBS 115572</name>
    <dbReference type="NCBI Taxonomy" id="1450535"/>
    <lineage>
        <taxon>Eukaryota</taxon>
        <taxon>Fungi</taxon>
        <taxon>Dikarya</taxon>
        <taxon>Ascomycota</taxon>
        <taxon>Pezizomycotina</taxon>
        <taxon>Eurotiomycetes</taxon>
        <taxon>Eurotiomycetidae</taxon>
        <taxon>Eurotiales</taxon>
        <taxon>Aspergillaceae</taxon>
        <taxon>Aspergillus</taxon>
        <taxon>Aspergillus subgen. Circumdati</taxon>
    </lineage>
</organism>
<evidence type="ECO:0000259" key="2">
    <source>
        <dbReference type="Pfam" id="PF13193"/>
    </source>
</evidence>
<dbReference type="Pfam" id="PF13193">
    <property type="entry name" value="AMP-binding_C"/>
    <property type="match status" value="1"/>
</dbReference>
<dbReference type="InterPro" id="IPR025110">
    <property type="entry name" value="AMP-bd_C"/>
</dbReference>
<dbReference type="Gene3D" id="3.40.50.12780">
    <property type="entry name" value="N-terminal domain of ligase-like"/>
    <property type="match status" value="1"/>
</dbReference>
<dbReference type="Pfam" id="PF00501">
    <property type="entry name" value="AMP-binding"/>
    <property type="match status" value="1"/>
</dbReference>
<dbReference type="SUPFAM" id="SSF56801">
    <property type="entry name" value="Acetyl-CoA synthetase-like"/>
    <property type="match status" value="1"/>
</dbReference>
<gene>
    <name evidence="3" type="ORF">BO94DRAFT_531949</name>
</gene>
<evidence type="ECO:0000259" key="1">
    <source>
        <dbReference type="Pfam" id="PF00501"/>
    </source>
</evidence>
<accession>A0A317X8S4</accession>
<keyword evidence="4" id="KW-1185">Reference proteome</keyword>